<proteinExistence type="predicted"/>
<reference evidence="2" key="2">
    <citation type="journal article" date="2015" name="Data Brief">
        <title>Shoot transcriptome of the giant reed, Arundo donax.</title>
        <authorList>
            <person name="Barrero R.A."/>
            <person name="Guerrero F.D."/>
            <person name="Moolhuijzen P."/>
            <person name="Goolsby J.A."/>
            <person name="Tidwell J."/>
            <person name="Bellgard S.E."/>
            <person name="Bellgard M.I."/>
        </authorList>
    </citation>
    <scope>NUCLEOTIDE SEQUENCE</scope>
    <source>
        <tissue evidence="2">Shoot tissue taken approximately 20 cm above the soil surface</tissue>
    </source>
</reference>
<evidence type="ECO:0000256" key="1">
    <source>
        <dbReference type="SAM" id="MobiDB-lite"/>
    </source>
</evidence>
<feature type="region of interest" description="Disordered" evidence="1">
    <location>
        <begin position="1"/>
        <end position="36"/>
    </location>
</feature>
<feature type="compositionally biased region" description="Polar residues" evidence="1">
    <location>
        <begin position="20"/>
        <end position="29"/>
    </location>
</feature>
<dbReference type="AlphaFoldDB" id="A0A0A9EJ19"/>
<accession>A0A0A9EJ19</accession>
<organism evidence="2">
    <name type="scientific">Arundo donax</name>
    <name type="common">Giant reed</name>
    <name type="synonym">Donax arundinaceus</name>
    <dbReference type="NCBI Taxonomy" id="35708"/>
    <lineage>
        <taxon>Eukaryota</taxon>
        <taxon>Viridiplantae</taxon>
        <taxon>Streptophyta</taxon>
        <taxon>Embryophyta</taxon>
        <taxon>Tracheophyta</taxon>
        <taxon>Spermatophyta</taxon>
        <taxon>Magnoliopsida</taxon>
        <taxon>Liliopsida</taxon>
        <taxon>Poales</taxon>
        <taxon>Poaceae</taxon>
        <taxon>PACMAD clade</taxon>
        <taxon>Arundinoideae</taxon>
        <taxon>Arundineae</taxon>
        <taxon>Arundo</taxon>
    </lineage>
</organism>
<reference evidence="2" key="1">
    <citation type="submission" date="2014-09" db="EMBL/GenBank/DDBJ databases">
        <authorList>
            <person name="Magalhaes I.L.F."/>
            <person name="Oliveira U."/>
            <person name="Santos F.R."/>
            <person name="Vidigal T.H.D.A."/>
            <person name="Brescovit A.D."/>
            <person name="Santos A.J."/>
        </authorList>
    </citation>
    <scope>NUCLEOTIDE SEQUENCE</scope>
    <source>
        <tissue evidence="2">Shoot tissue taken approximately 20 cm above the soil surface</tissue>
    </source>
</reference>
<sequence>MAGSVLGGMRRRARRKTAGIESSSRSDSTYGDAISG</sequence>
<name>A0A0A9EJ19_ARUDO</name>
<dbReference type="EMBL" id="GBRH01197171">
    <property type="protein sequence ID" value="JAE00725.1"/>
    <property type="molecule type" value="Transcribed_RNA"/>
</dbReference>
<evidence type="ECO:0000313" key="2">
    <source>
        <dbReference type="EMBL" id="JAE00725.1"/>
    </source>
</evidence>
<protein>
    <submittedName>
        <fullName evidence="2">Uncharacterized protein</fullName>
    </submittedName>
</protein>